<organism evidence="1 2">
    <name type="scientific">Mytilus edulis</name>
    <name type="common">Blue mussel</name>
    <dbReference type="NCBI Taxonomy" id="6550"/>
    <lineage>
        <taxon>Eukaryota</taxon>
        <taxon>Metazoa</taxon>
        <taxon>Spiralia</taxon>
        <taxon>Lophotrochozoa</taxon>
        <taxon>Mollusca</taxon>
        <taxon>Bivalvia</taxon>
        <taxon>Autobranchia</taxon>
        <taxon>Pteriomorphia</taxon>
        <taxon>Mytilida</taxon>
        <taxon>Mytiloidea</taxon>
        <taxon>Mytilidae</taxon>
        <taxon>Mytilinae</taxon>
        <taxon>Mytilus</taxon>
    </lineage>
</organism>
<accession>A0A8S3RQW2</accession>
<dbReference type="AlphaFoldDB" id="A0A8S3RQW2"/>
<comment type="caution">
    <text evidence="1">The sequence shown here is derived from an EMBL/GenBank/DDBJ whole genome shotgun (WGS) entry which is preliminary data.</text>
</comment>
<dbReference type="EMBL" id="CAJPWZ010001282">
    <property type="protein sequence ID" value="CAG2211931.1"/>
    <property type="molecule type" value="Genomic_DNA"/>
</dbReference>
<proteinExistence type="predicted"/>
<name>A0A8S3RQW2_MYTED</name>
<protein>
    <submittedName>
        <fullName evidence="1">Uncharacterized protein</fullName>
    </submittedName>
</protein>
<evidence type="ECO:0000313" key="1">
    <source>
        <dbReference type="EMBL" id="CAG2211931.1"/>
    </source>
</evidence>
<reference evidence="1" key="1">
    <citation type="submission" date="2021-03" db="EMBL/GenBank/DDBJ databases">
        <authorList>
            <person name="Bekaert M."/>
        </authorList>
    </citation>
    <scope>NUCLEOTIDE SEQUENCE</scope>
</reference>
<gene>
    <name evidence="1" type="ORF">MEDL_25944</name>
</gene>
<dbReference type="Proteomes" id="UP000683360">
    <property type="component" value="Unassembled WGS sequence"/>
</dbReference>
<evidence type="ECO:0000313" key="2">
    <source>
        <dbReference type="Proteomes" id="UP000683360"/>
    </source>
</evidence>
<sequence>MQTNGINNKDYSSINQQIREECQASENILKGDNQTLHCWKPKAINQSTDLSLAKRSKPEYTKTKNLEASLQQQSFRPIYQPCHFNHFQRSILHLLVLYMTRMPSHLHIRPMHPYWPGSPQLVPTHQLHLHRPLQSQMPPHVWNIPPPNYQYRQQTTDTSNKTALNASKLARCKFKYGQESVKTSTVVLNTN</sequence>
<keyword evidence="2" id="KW-1185">Reference proteome</keyword>